<dbReference type="AlphaFoldDB" id="A0A078S0S7"/>
<reference evidence="2 3" key="1">
    <citation type="submission" date="2014-04" db="EMBL/GenBank/DDBJ databases">
        <authorList>
            <person name="Sears C."/>
            <person name="Carroll K."/>
            <person name="Sack B.R."/>
            <person name="Qadri F."/>
            <person name="Myers L.L."/>
            <person name="Chung G.-T."/>
            <person name="Escheverria P."/>
            <person name="Fraser C.M."/>
            <person name="Sadzewicz L."/>
            <person name="Shefchek K.A."/>
            <person name="Tallon L."/>
            <person name="Das S.P."/>
            <person name="Daugherty S."/>
            <person name="Mongodin E.F."/>
        </authorList>
    </citation>
    <scope>NUCLEOTIDE SEQUENCE [LARGE SCALE GENOMIC DNA]</scope>
    <source>
        <strain evidence="2 3">3978 T3 ii</strain>
    </source>
</reference>
<keyword evidence="1" id="KW-0472">Membrane</keyword>
<evidence type="ECO:0000313" key="2">
    <source>
        <dbReference type="EMBL" id="KDS51096.1"/>
    </source>
</evidence>
<evidence type="ECO:0000256" key="1">
    <source>
        <dbReference type="SAM" id="Phobius"/>
    </source>
</evidence>
<sequence length="180" mass="20113">MKELFIKILRFLMFVLVVALGCIGYNIYEDTLAAVWIPVGVGLVVAVVTLPLYKKWIWLTTMEQKAVNILCHVVCVGVISCSLFLVGNYRMAAPASTKEVTVTVLEKLIKEHEKRRKVGKHRYVSDGVRKEYYLKVAFEDGAIETLHVSTATYNKARKGKPKVLTLQKGGFGLPVITKGL</sequence>
<feature type="transmembrane region" description="Helical" evidence="1">
    <location>
        <begin position="34"/>
        <end position="53"/>
    </location>
</feature>
<name>A0A078S0S7_BACUN</name>
<dbReference type="RefSeq" id="WP_005828477.1">
    <property type="nucleotide sequence ID" value="NZ_JNHN01000171.1"/>
</dbReference>
<gene>
    <name evidence="2" type="ORF">M094_0794</name>
</gene>
<evidence type="ECO:0000313" key="3">
    <source>
        <dbReference type="Proteomes" id="UP000028013"/>
    </source>
</evidence>
<dbReference type="GeneID" id="99750788"/>
<organism evidence="2 3">
    <name type="scientific">Bacteroides uniformis str. 3978 T3 ii</name>
    <dbReference type="NCBI Taxonomy" id="1339349"/>
    <lineage>
        <taxon>Bacteria</taxon>
        <taxon>Pseudomonadati</taxon>
        <taxon>Bacteroidota</taxon>
        <taxon>Bacteroidia</taxon>
        <taxon>Bacteroidales</taxon>
        <taxon>Bacteroidaceae</taxon>
        <taxon>Bacteroides</taxon>
    </lineage>
</organism>
<keyword evidence="1" id="KW-1133">Transmembrane helix</keyword>
<dbReference type="Proteomes" id="UP000028013">
    <property type="component" value="Unassembled WGS sequence"/>
</dbReference>
<accession>A0A078S0S7</accession>
<dbReference type="PATRIC" id="fig|1339349.3.peg.2035"/>
<proteinExistence type="predicted"/>
<evidence type="ECO:0008006" key="4">
    <source>
        <dbReference type="Google" id="ProtNLM"/>
    </source>
</evidence>
<comment type="caution">
    <text evidence="2">The sequence shown here is derived from an EMBL/GenBank/DDBJ whole genome shotgun (WGS) entry which is preliminary data.</text>
</comment>
<protein>
    <recommendedName>
        <fullName evidence="4">DUF2500 family protein</fullName>
    </recommendedName>
</protein>
<keyword evidence="1" id="KW-0812">Transmembrane</keyword>
<feature type="transmembrane region" description="Helical" evidence="1">
    <location>
        <begin position="65"/>
        <end position="86"/>
    </location>
</feature>
<dbReference type="EMBL" id="JNHN01000171">
    <property type="protein sequence ID" value="KDS51096.1"/>
    <property type="molecule type" value="Genomic_DNA"/>
</dbReference>
<feature type="transmembrane region" description="Helical" evidence="1">
    <location>
        <begin position="9"/>
        <end position="28"/>
    </location>
</feature>
<dbReference type="PROSITE" id="PS51257">
    <property type="entry name" value="PROKAR_LIPOPROTEIN"/>
    <property type="match status" value="1"/>
</dbReference>